<dbReference type="STRING" id="1802519.A2961_02280"/>
<accession>A0A1F8BE23</accession>
<dbReference type="Proteomes" id="UP000177082">
    <property type="component" value="Unassembled WGS sequence"/>
</dbReference>
<dbReference type="EMBL" id="MGHF01000028">
    <property type="protein sequence ID" value="OGM62317.1"/>
    <property type="molecule type" value="Genomic_DNA"/>
</dbReference>
<comment type="caution">
    <text evidence="1">The sequence shown here is derived from an EMBL/GenBank/DDBJ whole genome shotgun (WGS) entry which is preliminary data.</text>
</comment>
<name>A0A1F8BE23_9BACT</name>
<proteinExistence type="predicted"/>
<reference evidence="1 2" key="1">
    <citation type="journal article" date="2016" name="Nat. Commun.">
        <title>Thousands of microbial genomes shed light on interconnected biogeochemical processes in an aquifer system.</title>
        <authorList>
            <person name="Anantharaman K."/>
            <person name="Brown C.T."/>
            <person name="Hug L.A."/>
            <person name="Sharon I."/>
            <person name="Castelle C.J."/>
            <person name="Probst A.J."/>
            <person name="Thomas B.C."/>
            <person name="Singh A."/>
            <person name="Wilkins M.J."/>
            <person name="Karaoz U."/>
            <person name="Brodie E.L."/>
            <person name="Williams K.H."/>
            <person name="Hubbard S.S."/>
            <person name="Banfield J.F."/>
        </authorList>
    </citation>
    <scope>NUCLEOTIDE SEQUENCE [LARGE SCALE GENOMIC DNA]</scope>
</reference>
<organism evidence="1 2">
    <name type="scientific">Candidatus Woesebacteria bacterium RIFCSPLOWO2_01_FULL_39_21</name>
    <dbReference type="NCBI Taxonomy" id="1802519"/>
    <lineage>
        <taxon>Bacteria</taxon>
        <taxon>Candidatus Woeseibacteriota</taxon>
    </lineage>
</organism>
<evidence type="ECO:0000313" key="1">
    <source>
        <dbReference type="EMBL" id="OGM62317.1"/>
    </source>
</evidence>
<evidence type="ECO:0000313" key="2">
    <source>
        <dbReference type="Proteomes" id="UP000177082"/>
    </source>
</evidence>
<dbReference type="AlphaFoldDB" id="A0A1F8BE23"/>
<sequence length="70" mass="8303">MDILNLMRKLFFLTLFVFQVTLFTKEVLAHPIDEIGDIRTYDQKQILEIKKGEARLTIDLIFKDYEISPL</sequence>
<protein>
    <submittedName>
        <fullName evidence="1">Uncharacterized protein</fullName>
    </submittedName>
</protein>
<gene>
    <name evidence="1" type="ORF">A2961_02280</name>
</gene>